<keyword evidence="2 6" id="KW-0812">Transmembrane</keyword>
<keyword evidence="3 6" id="KW-1133">Transmembrane helix</keyword>
<dbReference type="GO" id="GO:0016020">
    <property type="term" value="C:membrane"/>
    <property type="evidence" value="ECO:0007669"/>
    <property type="project" value="UniProtKB-SubCell"/>
</dbReference>
<reference evidence="7 8" key="1">
    <citation type="journal article" date="2016" name="Mol. Biol. Evol.">
        <title>Comparative Genomics of Early-Diverging Mushroom-Forming Fungi Provides Insights into the Origins of Lignocellulose Decay Capabilities.</title>
        <authorList>
            <person name="Nagy L.G."/>
            <person name="Riley R."/>
            <person name="Tritt A."/>
            <person name="Adam C."/>
            <person name="Daum C."/>
            <person name="Floudas D."/>
            <person name="Sun H."/>
            <person name="Yadav J.S."/>
            <person name="Pangilinan J."/>
            <person name="Larsson K.H."/>
            <person name="Matsuura K."/>
            <person name="Barry K."/>
            <person name="Labutti K."/>
            <person name="Kuo R."/>
            <person name="Ohm R.A."/>
            <person name="Bhattacharya S.S."/>
            <person name="Shirouzu T."/>
            <person name="Yoshinaga Y."/>
            <person name="Martin F.M."/>
            <person name="Grigoriev I.V."/>
            <person name="Hibbett D.S."/>
        </authorList>
    </citation>
    <scope>NUCLEOTIDE SEQUENCE [LARGE SCALE GENOMIC DNA]</scope>
    <source>
        <strain evidence="7 8">CBS 109695</strain>
    </source>
</reference>
<evidence type="ECO:0000256" key="3">
    <source>
        <dbReference type="ARBA" id="ARBA00022989"/>
    </source>
</evidence>
<keyword evidence="8" id="KW-1185">Reference proteome</keyword>
<feature type="region of interest" description="Disordered" evidence="5">
    <location>
        <begin position="330"/>
        <end position="423"/>
    </location>
</feature>
<feature type="compositionally biased region" description="Gly residues" evidence="5">
    <location>
        <begin position="43"/>
        <end position="52"/>
    </location>
</feature>
<evidence type="ECO:0000256" key="4">
    <source>
        <dbReference type="ARBA" id="ARBA00023136"/>
    </source>
</evidence>
<feature type="region of interest" description="Disordered" evidence="5">
    <location>
        <begin position="470"/>
        <end position="500"/>
    </location>
</feature>
<evidence type="ECO:0000313" key="8">
    <source>
        <dbReference type="Proteomes" id="UP000076532"/>
    </source>
</evidence>
<organism evidence="7 8">
    <name type="scientific">Athelia psychrophila</name>
    <dbReference type="NCBI Taxonomy" id="1759441"/>
    <lineage>
        <taxon>Eukaryota</taxon>
        <taxon>Fungi</taxon>
        <taxon>Dikarya</taxon>
        <taxon>Basidiomycota</taxon>
        <taxon>Agaricomycotina</taxon>
        <taxon>Agaricomycetes</taxon>
        <taxon>Agaricomycetidae</taxon>
        <taxon>Atheliales</taxon>
        <taxon>Atheliaceae</taxon>
        <taxon>Athelia</taxon>
    </lineage>
</organism>
<gene>
    <name evidence="7" type="ORF">FIBSPDRAFT_885582</name>
</gene>
<name>A0A166RWH2_9AGAM</name>
<accession>A0A166RWH2</accession>
<feature type="compositionally biased region" description="Basic residues" evidence="5">
    <location>
        <begin position="1"/>
        <end position="14"/>
    </location>
</feature>
<comment type="subcellular location">
    <subcellularLocation>
        <location evidence="1">Membrane</location>
        <topology evidence="1">Single-pass membrane protein</topology>
    </subcellularLocation>
</comment>
<dbReference type="EMBL" id="KV417502">
    <property type="protein sequence ID" value="KZP28733.1"/>
    <property type="molecule type" value="Genomic_DNA"/>
</dbReference>
<feature type="compositionally biased region" description="Basic and acidic residues" evidence="5">
    <location>
        <begin position="19"/>
        <end position="28"/>
    </location>
</feature>
<dbReference type="OrthoDB" id="3263296at2759"/>
<dbReference type="STRING" id="436010.A0A166RWH2"/>
<evidence type="ECO:0000256" key="2">
    <source>
        <dbReference type="ARBA" id="ARBA00022692"/>
    </source>
</evidence>
<feature type="compositionally biased region" description="Low complexity" evidence="5">
    <location>
        <begin position="53"/>
        <end position="83"/>
    </location>
</feature>
<protein>
    <recommendedName>
        <fullName evidence="9">REJ domain-containing protein</fullName>
    </recommendedName>
</protein>
<dbReference type="Proteomes" id="UP000076532">
    <property type="component" value="Unassembled WGS sequence"/>
</dbReference>
<evidence type="ECO:0000256" key="5">
    <source>
        <dbReference type="SAM" id="MobiDB-lite"/>
    </source>
</evidence>
<feature type="region of interest" description="Disordered" evidence="5">
    <location>
        <begin position="178"/>
        <end position="201"/>
    </location>
</feature>
<dbReference type="AlphaFoldDB" id="A0A166RWH2"/>
<feature type="compositionally biased region" description="Low complexity" evidence="5">
    <location>
        <begin position="179"/>
        <end position="201"/>
    </location>
</feature>
<evidence type="ECO:0000256" key="6">
    <source>
        <dbReference type="SAM" id="Phobius"/>
    </source>
</evidence>
<dbReference type="InterPro" id="IPR051694">
    <property type="entry name" value="Immunoregulatory_rcpt-like"/>
</dbReference>
<feature type="compositionally biased region" description="Low complexity" evidence="5">
    <location>
        <begin position="90"/>
        <end position="134"/>
    </location>
</feature>
<feature type="transmembrane region" description="Helical" evidence="6">
    <location>
        <begin position="204"/>
        <end position="226"/>
    </location>
</feature>
<evidence type="ECO:0008006" key="9">
    <source>
        <dbReference type="Google" id="ProtNLM"/>
    </source>
</evidence>
<feature type="region of interest" description="Disordered" evidence="5">
    <location>
        <begin position="1"/>
        <end position="134"/>
    </location>
</feature>
<feature type="region of interest" description="Disordered" evidence="5">
    <location>
        <begin position="546"/>
        <end position="587"/>
    </location>
</feature>
<keyword evidence="4 6" id="KW-0472">Membrane</keyword>
<dbReference type="GO" id="GO:0071944">
    <property type="term" value="C:cell periphery"/>
    <property type="evidence" value="ECO:0007669"/>
    <property type="project" value="UniProtKB-ARBA"/>
</dbReference>
<evidence type="ECO:0000313" key="7">
    <source>
        <dbReference type="EMBL" id="KZP28733.1"/>
    </source>
</evidence>
<sequence length="600" mass="61269">MSHQKQSRSRHARIAHANDTPDERDVFERAMMPRFSPTASYANGGGGGGGGASSSSSECLLGACASPSSAGPAPASSSAAVASPTPPPVSSSSSTPAPVAAPTSTSSSTSATPTSTSTSTSTSSSSSSSSSASSSSAALSTSTAVVAPPTSSSALGSSTLLATTPAVVTPGPALTSTLTIGTPTSSTHSPSSTAAASGGTSTSVVVGGIAGGLVGVAGLIFIVMFIMRRYRKNDDDEDSPFDADNFRRQSAILIDDNQAGMGGARGGARPPTMIERHMQNTNTFDAPPMPSLQQYHQYNDMGGPGMGGPGMAGAGVNAYEGNGYGGEYDGGYPSHNPGGLTRQPSFSPGQIVSPTSPPPVHGGYGDMSRQPSLDHYGQPMQTGYADLARQPSNAGYPDMNRQNSIQQGLGVPQHYGDGDLDRSSVTPYQAQQYAEIHQKLNLDPAAPLNAVHEADEANSGRHSDAFHEQHYDEPAPFDPRGPSIDEALPNPFGDSEIVPPSPVYSMNPKASSAVNVTRDRIVSGPPTIPELARAFSPIGPSSYDFPQTPSAGRPSPSPLNSGFAIPPAGGPAPRLGEKTNAERPMSTHTVYDEADAYGGF</sequence>
<dbReference type="PANTHER" id="PTHR15549">
    <property type="entry name" value="PAIRED IMMUNOGLOBULIN-LIKE TYPE 2 RECEPTOR"/>
    <property type="match status" value="1"/>
</dbReference>
<proteinExistence type="predicted"/>
<feature type="compositionally biased region" description="Polar residues" evidence="5">
    <location>
        <begin position="342"/>
        <end position="354"/>
    </location>
</feature>
<evidence type="ECO:0000256" key="1">
    <source>
        <dbReference type="ARBA" id="ARBA00004167"/>
    </source>
</evidence>